<reference evidence="1" key="1">
    <citation type="journal article" date="2020" name="Stud. Mycol.">
        <title>101 Dothideomycetes genomes: a test case for predicting lifestyles and emergence of pathogens.</title>
        <authorList>
            <person name="Haridas S."/>
            <person name="Albert R."/>
            <person name="Binder M."/>
            <person name="Bloem J."/>
            <person name="Labutti K."/>
            <person name="Salamov A."/>
            <person name="Andreopoulos B."/>
            <person name="Baker S."/>
            <person name="Barry K."/>
            <person name="Bills G."/>
            <person name="Bluhm B."/>
            <person name="Cannon C."/>
            <person name="Castanera R."/>
            <person name="Culley D."/>
            <person name="Daum C."/>
            <person name="Ezra D."/>
            <person name="Gonzalez J."/>
            <person name="Henrissat B."/>
            <person name="Kuo A."/>
            <person name="Liang C."/>
            <person name="Lipzen A."/>
            <person name="Lutzoni F."/>
            <person name="Magnuson J."/>
            <person name="Mondo S."/>
            <person name="Nolan M."/>
            <person name="Ohm R."/>
            <person name="Pangilinan J."/>
            <person name="Park H.-J."/>
            <person name="Ramirez L."/>
            <person name="Alfaro M."/>
            <person name="Sun H."/>
            <person name="Tritt A."/>
            <person name="Yoshinaga Y."/>
            <person name="Zwiers L.-H."/>
            <person name="Turgeon B."/>
            <person name="Goodwin S."/>
            <person name="Spatafora J."/>
            <person name="Crous P."/>
            <person name="Grigoriev I."/>
        </authorList>
    </citation>
    <scope>NUCLEOTIDE SEQUENCE</scope>
    <source>
        <strain evidence="1">CBS 260.36</strain>
    </source>
</reference>
<gene>
    <name evidence="1" type="ORF">K461DRAFT_290442</name>
</gene>
<dbReference type="AlphaFoldDB" id="A0A9P4JCP8"/>
<proteinExistence type="predicted"/>
<dbReference type="Proteomes" id="UP000799439">
    <property type="component" value="Unassembled WGS sequence"/>
</dbReference>
<organism evidence="1 2">
    <name type="scientific">Myriangium duriaei CBS 260.36</name>
    <dbReference type="NCBI Taxonomy" id="1168546"/>
    <lineage>
        <taxon>Eukaryota</taxon>
        <taxon>Fungi</taxon>
        <taxon>Dikarya</taxon>
        <taxon>Ascomycota</taxon>
        <taxon>Pezizomycotina</taxon>
        <taxon>Dothideomycetes</taxon>
        <taxon>Dothideomycetidae</taxon>
        <taxon>Myriangiales</taxon>
        <taxon>Myriangiaceae</taxon>
        <taxon>Myriangium</taxon>
    </lineage>
</organism>
<evidence type="ECO:0000313" key="2">
    <source>
        <dbReference type="Proteomes" id="UP000799439"/>
    </source>
</evidence>
<sequence length="121" mass="13788">MASAELRLLMKPLRSKALNEQQRLRDSQQPPAMHVLPGSIEMRELNGLPWSGDLWVVDELWWPNERAEITGSANLVVWNELPRSTCLQKRLAKNVLRGSNKVPISRILSKLDHLQMSNVLA</sequence>
<accession>A0A9P4JCP8</accession>
<keyword evidence="2" id="KW-1185">Reference proteome</keyword>
<dbReference type="EMBL" id="ML996081">
    <property type="protein sequence ID" value="KAF2158195.1"/>
    <property type="molecule type" value="Genomic_DNA"/>
</dbReference>
<name>A0A9P4JCP8_9PEZI</name>
<comment type="caution">
    <text evidence="1">The sequence shown here is derived from an EMBL/GenBank/DDBJ whole genome shotgun (WGS) entry which is preliminary data.</text>
</comment>
<protein>
    <submittedName>
        <fullName evidence="1">Uncharacterized protein</fullName>
    </submittedName>
</protein>
<evidence type="ECO:0000313" key="1">
    <source>
        <dbReference type="EMBL" id="KAF2158195.1"/>
    </source>
</evidence>